<feature type="transmembrane region" description="Helical" evidence="1">
    <location>
        <begin position="80"/>
        <end position="113"/>
    </location>
</feature>
<proteinExistence type="predicted"/>
<dbReference type="EMBL" id="NEXF01000052">
    <property type="protein sequence ID" value="PSO08783.1"/>
    <property type="molecule type" value="Genomic_DNA"/>
</dbReference>
<keyword evidence="1" id="KW-0812">Transmembrane</keyword>
<sequence length="125" mass="13554">MQTYQTVGLIGSVLLLVGAILMVFYIPYGYRYGWWMMDAPMMYGSGFYYPPVFMIPFIAIPALVFGLAGSVVPDRLTGGVLLIISSILSLPVLFGVFGFSFALLLLSGIVALTGRTTQQPNSNSL</sequence>
<dbReference type="AlphaFoldDB" id="A0A2R6CD14"/>
<dbReference type="Proteomes" id="UP000242015">
    <property type="component" value="Unassembled WGS sequence"/>
</dbReference>
<evidence type="ECO:0000256" key="1">
    <source>
        <dbReference type="SAM" id="Phobius"/>
    </source>
</evidence>
<accession>A0A2R6CD14</accession>
<feature type="transmembrane region" description="Helical" evidence="1">
    <location>
        <begin position="48"/>
        <end position="68"/>
    </location>
</feature>
<gene>
    <name evidence="2" type="ORF">B9Q04_03835</name>
</gene>
<keyword evidence="1" id="KW-0472">Membrane</keyword>
<name>A0A2R6CD14_9ARCH</name>
<comment type="caution">
    <text evidence="2">The sequence shown here is derived from an EMBL/GenBank/DDBJ whole genome shotgun (WGS) entry which is preliminary data.</text>
</comment>
<evidence type="ECO:0000313" key="2">
    <source>
        <dbReference type="EMBL" id="PSO08783.1"/>
    </source>
</evidence>
<keyword evidence="1" id="KW-1133">Transmembrane helix</keyword>
<feature type="transmembrane region" description="Helical" evidence="1">
    <location>
        <begin position="7"/>
        <end position="28"/>
    </location>
</feature>
<feature type="non-terminal residue" evidence="2">
    <location>
        <position position="125"/>
    </location>
</feature>
<organism evidence="2 3">
    <name type="scientific">Candidatus Marsarchaeota G2 archaeon BE_D</name>
    <dbReference type="NCBI Taxonomy" id="1978158"/>
    <lineage>
        <taxon>Archaea</taxon>
        <taxon>Candidatus Marsarchaeota</taxon>
        <taxon>Candidatus Marsarchaeota group 2</taxon>
    </lineage>
</organism>
<evidence type="ECO:0000313" key="3">
    <source>
        <dbReference type="Proteomes" id="UP000242015"/>
    </source>
</evidence>
<protein>
    <submittedName>
        <fullName evidence="2">Uncharacterized protein</fullName>
    </submittedName>
</protein>
<reference evidence="2 3" key="1">
    <citation type="submission" date="2017-04" db="EMBL/GenBank/DDBJ databases">
        <title>Novel microbial lineages endemic to geothermal iron-oxide mats fill important gaps in the evolutionary history of Archaea.</title>
        <authorList>
            <person name="Jay Z.J."/>
            <person name="Beam J.P."/>
            <person name="Dlakic M."/>
            <person name="Rusch D.B."/>
            <person name="Kozubal M.A."/>
            <person name="Inskeep W.P."/>
        </authorList>
    </citation>
    <scope>NUCLEOTIDE SEQUENCE [LARGE SCALE GENOMIC DNA]</scope>
    <source>
        <strain evidence="2">BE_D</strain>
    </source>
</reference>